<evidence type="ECO:0000313" key="2">
    <source>
        <dbReference type="EMBL" id="KAF2180455.1"/>
    </source>
</evidence>
<name>A0A6A6DN17_9PEZI</name>
<accession>A0A6A6DN17</accession>
<feature type="non-terminal residue" evidence="2">
    <location>
        <position position="1"/>
    </location>
</feature>
<keyword evidence="3" id="KW-1185">Reference proteome</keyword>
<protein>
    <submittedName>
        <fullName evidence="2">Uncharacterized protein</fullName>
    </submittedName>
</protein>
<gene>
    <name evidence="2" type="ORF">K469DRAFT_714836</name>
</gene>
<organism evidence="2 3">
    <name type="scientific">Zopfia rhizophila CBS 207.26</name>
    <dbReference type="NCBI Taxonomy" id="1314779"/>
    <lineage>
        <taxon>Eukaryota</taxon>
        <taxon>Fungi</taxon>
        <taxon>Dikarya</taxon>
        <taxon>Ascomycota</taxon>
        <taxon>Pezizomycotina</taxon>
        <taxon>Dothideomycetes</taxon>
        <taxon>Dothideomycetes incertae sedis</taxon>
        <taxon>Zopfiaceae</taxon>
        <taxon>Zopfia</taxon>
    </lineage>
</organism>
<dbReference type="Proteomes" id="UP000800200">
    <property type="component" value="Unassembled WGS sequence"/>
</dbReference>
<dbReference type="AlphaFoldDB" id="A0A6A6DN17"/>
<feature type="compositionally biased region" description="Basic and acidic residues" evidence="1">
    <location>
        <begin position="1"/>
        <end position="14"/>
    </location>
</feature>
<dbReference type="OrthoDB" id="5384519at2759"/>
<proteinExistence type="predicted"/>
<dbReference type="EMBL" id="ML994658">
    <property type="protein sequence ID" value="KAF2180455.1"/>
    <property type="molecule type" value="Genomic_DNA"/>
</dbReference>
<feature type="region of interest" description="Disordered" evidence="1">
    <location>
        <begin position="1"/>
        <end position="20"/>
    </location>
</feature>
<sequence>IFNSRFPHETRHDPNYAGSSNEQISLETMHADRSPIPFICPGDPDEDFQLIGGPPASNLDTNVEHITALATQNPSPLVNTALLYAPLGQGCSRTPSSLAGSSSPVDSAANSITCSIFDSEGHAPNLQANTTASDSLQALNKCSTKWDSDSDTVSLQPHFCTKYEKLENEGWKDIRAQLPESWMWDVDYHSFQNKDRGCWTCTLTDPDNPKDFPLTIAGDLVIILALFYLPYKYGGLRVCYIPQSMSPTIRPIGTETIGNWNKHVEIWAGNKKIGSIGKTFDLDAIRYPSGFMHDITLIKPTNPSMLRDIQTPNSLRQQSNTAAKSLKTNYLSKVLVIREAIYTDGPREDGLVGLGVVGFQSFVQRSGYKRLKLERVAFYRAF</sequence>
<evidence type="ECO:0000313" key="3">
    <source>
        <dbReference type="Proteomes" id="UP000800200"/>
    </source>
</evidence>
<reference evidence="2" key="1">
    <citation type="journal article" date="2020" name="Stud. Mycol.">
        <title>101 Dothideomycetes genomes: a test case for predicting lifestyles and emergence of pathogens.</title>
        <authorList>
            <person name="Haridas S."/>
            <person name="Albert R."/>
            <person name="Binder M."/>
            <person name="Bloem J."/>
            <person name="Labutti K."/>
            <person name="Salamov A."/>
            <person name="Andreopoulos B."/>
            <person name="Baker S."/>
            <person name="Barry K."/>
            <person name="Bills G."/>
            <person name="Bluhm B."/>
            <person name="Cannon C."/>
            <person name="Castanera R."/>
            <person name="Culley D."/>
            <person name="Daum C."/>
            <person name="Ezra D."/>
            <person name="Gonzalez J."/>
            <person name="Henrissat B."/>
            <person name="Kuo A."/>
            <person name="Liang C."/>
            <person name="Lipzen A."/>
            <person name="Lutzoni F."/>
            <person name="Magnuson J."/>
            <person name="Mondo S."/>
            <person name="Nolan M."/>
            <person name="Ohm R."/>
            <person name="Pangilinan J."/>
            <person name="Park H.-J."/>
            <person name="Ramirez L."/>
            <person name="Alfaro M."/>
            <person name="Sun H."/>
            <person name="Tritt A."/>
            <person name="Yoshinaga Y."/>
            <person name="Zwiers L.-H."/>
            <person name="Turgeon B."/>
            <person name="Goodwin S."/>
            <person name="Spatafora J."/>
            <person name="Crous P."/>
            <person name="Grigoriev I."/>
        </authorList>
    </citation>
    <scope>NUCLEOTIDE SEQUENCE</scope>
    <source>
        <strain evidence="2">CBS 207.26</strain>
    </source>
</reference>
<evidence type="ECO:0000256" key="1">
    <source>
        <dbReference type="SAM" id="MobiDB-lite"/>
    </source>
</evidence>